<gene>
    <name evidence="1" type="ORF">EYF80_067956</name>
</gene>
<protein>
    <submittedName>
        <fullName evidence="1">Uncharacterized protein</fullName>
    </submittedName>
</protein>
<sequence length="14" mass="1458">MLSPSTGVEQKAPL</sequence>
<reference evidence="1 2" key="1">
    <citation type="submission" date="2019-03" db="EMBL/GenBank/DDBJ databases">
        <title>First draft genome of Liparis tanakae, snailfish: a comprehensive survey of snailfish specific genes.</title>
        <authorList>
            <person name="Kim W."/>
            <person name="Song I."/>
            <person name="Jeong J.-H."/>
            <person name="Kim D."/>
            <person name="Kim S."/>
            <person name="Ryu S."/>
            <person name="Song J.Y."/>
            <person name="Lee S.K."/>
        </authorList>
    </citation>
    <scope>NUCLEOTIDE SEQUENCE [LARGE SCALE GENOMIC DNA]</scope>
    <source>
        <tissue evidence="1">Muscle</tissue>
    </source>
</reference>
<dbReference type="Proteomes" id="UP000314294">
    <property type="component" value="Unassembled WGS sequence"/>
</dbReference>
<accession>A0A4Z2E0L3</accession>
<proteinExistence type="predicted"/>
<name>A0A4Z2E0L3_9TELE</name>
<organism evidence="1 2">
    <name type="scientific">Liparis tanakae</name>
    <name type="common">Tanaka's snailfish</name>
    <dbReference type="NCBI Taxonomy" id="230148"/>
    <lineage>
        <taxon>Eukaryota</taxon>
        <taxon>Metazoa</taxon>
        <taxon>Chordata</taxon>
        <taxon>Craniata</taxon>
        <taxon>Vertebrata</taxon>
        <taxon>Euteleostomi</taxon>
        <taxon>Actinopterygii</taxon>
        <taxon>Neopterygii</taxon>
        <taxon>Teleostei</taxon>
        <taxon>Neoteleostei</taxon>
        <taxon>Acanthomorphata</taxon>
        <taxon>Eupercaria</taxon>
        <taxon>Perciformes</taxon>
        <taxon>Cottioidei</taxon>
        <taxon>Cottales</taxon>
        <taxon>Liparidae</taxon>
        <taxon>Liparis</taxon>
    </lineage>
</organism>
<dbReference type="EMBL" id="SRLO01025107">
    <property type="protein sequence ID" value="TNN21932.1"/>
    <property type="molecule type" value="Genomic_DNA"/>
</dbReference>
<evidence type="ECO:0000313" key="1">
    <source>
        <dbReference type="EMBL" id="TNN21932.1"/>
    </source>
</evidence>
<keyword evidence="2" id="KW-1185">Reference proteome</keyword>
<evidence type="ECO:0000313" key="2">
    <source>
        <dbReference type="Proteomes" id="UP000314294"/>
    </source>
</evidence>
<comment type="caution">
    <text evidence="1">The sequence shown here is derived from an EMBL/GenBank/DDBJ whole genome shotgun (WGS) entry which is preliminary data.</text>
</comment>